<dbReference type="EMBL" id="CAMPGE010018555">
    <property type="protein sequence ID" value="CAI2376963.1"/>
    <property type="molecule type" value="Genomic_DNA"/>
</dbReference>
<dbReference type="Proteomes" id="UP001295684">
    <property type="component" value="Unassembled WGS sequence"/>
</dbReference>
<sequence>MTDSESDGVSEHVQDDYYKAYLETMEPYTQEYSNAVNKLSYFEKKKARAENVNLGIEELRSSDGLLPNEVTFSSSSGSLISDKPAEIPQIGEEQNKEAKKFKKCKILKDSMPSQEISQKLSKYVQVKEKKCKHKNKILELDSQHLREISKKLNMNAIREKLAKKKNLSTSRGNKSSVILRNYKVTSLKSYPNPTNCLTDYQSPWKYDECVKSTKHKANMRKSYGLHKASKIKYKIIKQNPSQGNQTLNLIQCSKISLKPDLETNPSVLTPKRNEEINNSIESSGVWENSKNEQLEKMTQSSEHTNISMSSTLLSKPMISPKLAQKVFKSDGPVSSYMKIHKNPPHTLKRAIRAMNKNKMNLTTNNIPKSTRRLSLTSKSALSTASVKICRKTEHHRKPDSKQKI</sequence>
<organism evidence="1 2">
    <name type="scientific">Euplotes crassus</name>
    <dbReference type="NCBI Taxonomy" id="5936"/>
    <lineage>
        <taxon>Eukaryota</taxon>
        <taxon>Sar</taxon>
        <taxon>Alveolata</taxon>
        <taxon>Ciliophora</taxon>
        <taxon>Intramacronucleata</taxon>
        <taxon>Spirotrichea</taxon>
        <taxon>Hypotrichia</taxon>
        <taxon>Euplotida</taxon>
        <taxon>Euplotidae</taxon>
        <taxon>Moneuplotes</taxon>
    </lineage>
</organism>
<proteinExistence type="predicted"/>
<reference evidence="1" key="1">
    <citation type="submission" date="2023-07" db="EMBL/GenBank/DDBJ databases">
        <authorList>
            <consortium name="AG Swart"/>
            <person name="Singh M."/>
            <person name="Singh A."/>
            <person name="Seah K."/>
            <person name="Emmerich C."/>
        </authorList>
    </citation>
    <scope>NUCLEOTIDE SEQUENCE</scope>
    <source>
        <strain evidence="1">DP1</strain>
    </source>
</reference>
<dbReference type="AlphaFoldDB" id="A0AAD1XPZ3"/>
<comment type="caution">
    <text evidence="1">The sequence shown here is derived from an EMBL/GenBank/DDBJ whole genome shotgun (WGS) entry which is preliminary data.</text>
</comment>
<name>A0AAD1XPZ3_EUPCR</name>
<evidence type="ECO:0000313" key="1">
    <source>
        <dbReference type="EMBL" id="CAI2376963.1"/>
    </source>
</evidence>
<accession>A0AAD1XPZ3</accession>
<protein>
    <submittedName>
        <fullName evidence="1">Uncharacterized protein</fullName>
    </submittedName>
</protein>
<evidence type="ECO:0000313" key="2">
    <source>
        <dbReference type="Proteomes" id="UP001295684"/>
    </source>
</evidence>
<keyword evidence="2" id="KW-1185">Reference proteome</keyword>
<gene>
    <name evidence="1" type="ORF">ECRASSUSDP1_LOCUS18342</name>
</gene>